<feature type="transmembrane region" description="Helical" evidence="2">
    <location>
        <begin position="192"/>
        <end position="214"/>
    </location>
</feature>
<comment type="caution">
    <text evidence="3">The sequence shown here is derived from an EMBL/GenBank/DDBJ whole genome shotgun (WGS) entry which is preliminary data.</text>
</comment>
<evidence type="ECO:0000256" key="1">
    <source>
        <dbReference type="SAM" id="MobiDB-lite"/>
    </source>
</evidence>
<evidence type="ECO:0000313" key="4">
    <source>
        <dbReference type="Proteomes" id="UP001054902"/>
    </source>
</evidence>
<dbReference type="SUPFAM" id="SSF103473">
    <property type="entry name" value="MFS general substrate transporter"/>
    <property type="match status" value="1"/>
</dbReference>
<organism evidence="3 4">
    <name type="scientific">Chaetoceros tenuissimus</name>
    <dbReference type="NCBI Taxonomy" id="426638"/>
    <lineage>
        <taxon>Eukaryota</taxon>
        <taxon>Sar</taxon>
        <taxon>Stramenopiles</taxon>
        <taxon>Ochrophyta</taxon>
        <taxon>Bacillariophyta</taxon>
        <taxon>Coscinodiscophyceae</taxon>
        <taxon>Chaetocerotophycidae</taxon>
        <taxon>Chaetocerotales</taxon>
        <taxon>Chaetocerotaceae</taxon>
        <taxon>Chaetoceros</taxon>
    </lineage>
</organism>
<keyword evidence="2" id="KW-0812">Transmembrane</keyword>
<gene>
    <name evidence="3" type="ORF">CTEN210_18552</name>
</gene>
<keyword evidence="2" id="KW-0472">Membrane</keyword>
<feature type="transmembrane region" description="Helical" evidence="2">
    <location>
        <begin position="266"/>
        <end position="285"/>
    </location>
</feature>
<name>A0AAD3DEZ2_9STRA</name>
<feature type="compositionally biased region" description="Basic and acidic residues" evidence="1">
    <location>
        <begin position="17"/>
        <end position="41"/>
    </location>
</feature>
<sequence length="347" mass="38358">MFSSFGKKDEEETPTYKIEETEKMTPYDESKKEEEVGDKEPTPTAPPAVEDNKEDDSGEGKEGAFNKVFELKSSASPQGEEVAASSVPRSAGLSCATTFRLKISYILCTFAMSIFFITGASYLTLSQVNIEEPYSFILIGTLFYITMCILDLILRKSIGKVMELVAAIVNLVGSCFWFIGSCFLFSKTLDLQVWSGLWIVGSCCNLYSFIYDTVIVTQKFKTTKPLFKILALSMGIMANLFFLGAASGILSRDNGGGNVCTNFNSTRVLVAGSVMYLLYGIFKILEWQLGHVHFSFAIVMIEKEENDAPSPQVEEDHEEVEEGIEIADAAVADEDVVIVDTKEQEEV</sequence>
<keyword evidence="2" id="KW-1133">Transmembrane helix</keyword>
<dbReference type="Proteomes" id="UP001054902">
    <property type="component" value="Unassembled WGS sequence"/>
</dbReference>
<proteinExistence type="predicted"/>
<feature type="transmembrane region" description="Helical" evidence="2">
    <location>
        <begin position="161"/>
        <end position="186"/>
    </location>
</feature>
<accession>A0AAD3DEZ2</accession>
<dbReference type="AlphaFoldDB" id="A0AAD3DEZ2"/>
<dbReference type="EMBL" id="BLLK01000077">
    <property type="protein sequence ID" value="GFH62076.1"/>
    <property type="molecule type" value="Genomic_DNA"/>
</dbReference>
<feature type="compositionally biased region" description="Basic and acidic residues" evidence="1">
    <location>
        <begin position="1"/>
        <end position="10"/>
    </location>
</feature>
<feature type="region of interest" description="Disordered" evidence="1">
    <location>
        <begin position="1"/>
        <end position="60"/>
    </location>
</feature>
<feature type="transmembrane region" description="Helical" evidence="2">
    <location>
        <begin position="103"/>
        <end position="122"/>
    </location>
</feature>
<evidence type="ECO:0000256" key="2">
    <source>
        <dbReference type="SAM" id="Phobius"/>
    </source>
</evidence>
<protein>
    <submittedName>
        <fullName evidence="3">Uncharacterized protein</fullName>
    </submittedName>
</protein>
<dbReference type="InterPro" id="IPR036259">
    <property type="entry name" value="MFS_trans_sf"/>
</dbReference>
<reference evidence="3 4" key="1">
    <citation type="journal article" date="2021" name="Sci. Rep.">
        <title>The genome of the diatom Chaetoceros tenuissimus carries an ancient integrated fragment of an extant virus.</title>
        <authorList>
            <person name="Hongo Y."/>
            <person name="Kimura K."/>
            <person name="Takaki Y."/>
            <person name="Yoshida Y."/>
            <person name="Baba S."/>
            <person name="Kobayashi G."/>
            <person name="Nagasaki K."/>
            <person name="Hano T."/>
            <person name="Tomaru Y."/>
        </authorList>
    </citation>
    <scope>NUCLEOTIDE SEQUENCE [LARGE SCALE GENOMIC DNA]</scope>
    <source>
        <strain evidence="3 4">NIES-3715</strain>
    </source>
</reference>
<keyword evidence="4" id="KW-1185">Reference proteome</keyword>
<feature type="transmembrane region" description="Helical" evidence="2">
    <location>
        <begin position="134"/>
        <end position="154"/>
    </location>
</feature>
<evidence type="ECO:0000313" key="3">
    <source>
        <dbReference type="EMBL" id="GFH62076.1"/>
    </source>
</evidence>
<feature type="transmembrane region" description="Helical" evidence="2">
    <location>
        <begin position="226"/>
        <end position="246"/>
    </location>
</feature>